<dbReference type="OrthoDB" id="9797575at2"/>
<evidence type="ECO:0000313" key="10">
    <source>
        <dbReference type="EMBL" id="SJZ37633.1"/>
    </source>
</evidence>
<dbReference type="InterPro" id="IPR007838">
    <property type="entry name" value="Cell_div_ZapA-like"/>
</dbReference>
<dbReference type="GO" id="GO:0000921">
    <property type="term" value="P:septin ring assembly"/>
    <property type="evidence" value="ECO:0007669"/>
    <property type="project" value="TreeGrafter"/>
</dbReference>
<evidence type="ECO:0000256" key="7">
    <source>
        <dbReference type="ARBA" id="ARBA00024910"/>
    </source>
</evidence>
<dbReference type="GO" id="GO:0005829">
    <property type="term" value="C:cytosol"/>
    <property type="evidence" value="ECO:0007669"/>
    <property type="project" value="TreeGrafter"/>
</dbReference>
<evidence type="ECO:0000313" key="11">
    <source>
        <dbReference type="Proteomes" id="UP000190092"/>
    </source>
</evidence>
<dbReference type="Proteomes" id="UP000190092">
    <property type="component" value="Unassembled WGS sequence"/>
</dbReference>
<dbReference type="PANTHER" id="PTHR34981:SF1">
    <property type="entry name" value="CELL DIVISION PROTEIN ZAPA"/>
    <property type="match status" value="1"/>
</dbReference>
<comment type="subunit">
    <text evidence="8">Homodimer. Interacts with FtsZ.</text>
</comment>
<name>A0A1T4K5L8_9HYPH</name>
<dbReference type="PANTHER" id="PTHR34981">
    <property type="entry name" value="CELL DIVISION PROTEIN ZAPA"/>
    <property type="match status" value="1"/>
</dbReference>
<comment type="subcellular location">
    <subcellularLocation>
        <location evidence="1">Cytoplasm</location>
    </subcellularLocation>
</comment>
<dbReference type="RefSeq" id="WP_085932428.1">
    <property type="nucleotide sequence ID" value="NZ_FUWJ01000001.1"/>
</dbReference>
<gene>
    <name evidence="10" type="ORF">SAMN02745126_00728</name>
</gene>
<evidence type="ECO:0000256" key="2">
    <source>
        <dbReference type="ARBA" id="ARBA00015195"/>
    </source>
</evidence>
<sequence length="110" mass="11738">MPLVSINIANRTYELACGEGEEARVQELAAYVDEKVTDLRKQMPGAAEIKLVVFAALLLADESREARGIARQAETARASASDSADTLATALEELITSRVDKMSKKVSGAA</sequence>
<keyword evidence="3" id="KW-0963">Cytoplasm</keyword>
<reference evidence="11" key="1">
    <citation type="submission" date="2017-02" db="EMBL/GenBank/DDBJ databases">
        <authorList>
            <person name="Varghese N."/>
            <person name="Submissions S."/>
        </authorList>
    </citation>
    <scope>NUCLEOTIDE SEQUENCE [LARGE SCALE GENOMIC DNA]</scope>
    <source>
        <strain evidence="11">ATCC 27094</strain>
    </source>
</reference>
<dbReference type="SUPFAM" id="SSF102829">
    <property type="entry name" value="Cell division protein ZapA-like"/>
    <property type="match status" value="1"/>
</dbReference>
<keyword evidence="4 10" id="KW-0132">Cell division</keyword>
<dbReference type="GO" id="GO:0032153">
    <property type="term" value="C:cell division site"/>
    <property type="evidence" value="ECO:0007669"/>
    <property type="project" value="TreeGrafter"/>
</dbReference>
<dbReference type="Gene3D" id="3.30.160.880">
    <property type="entry name" value="Cell division protein ZapA protomer, N-terminal domain"/>
    <property type="match status" value="1"/>
</dbReference>
<evidence type="ECO:0000256" key="9">
    <source>
        <dbReference type="ARBA" id="ARBA00033158"/>
    </source>
</evidence>
<dbReference type="Pfam" id="PF05164">
    <property type="entry name" value="ZapA"/>
    <property type="match status" value="1"/>
</dbReference>
<proteinExistence type="predicted"/>
<dbReference type="InterPro" id="IPR036192">
    <property type="entry name" value="Cell_div_ZapA-like_sf"/>
</dbReference>
<evidence type="ECO:0000256" key="4">
    <source>
        <dbReference type="ARBA" id="ARBA00022618"/>
    </source>
</evidence>
<dbReference type="EMBL" id="FUWJ01000001">
    <property type="protein sequence ID" value="SJZ37633.1"/>
    <property type="molecule type" value="Genomic_DNA"/>
</dbReference>
<evidence type="ECO:0000256" key="8">
    <source>
        <dbReference type="ARBA" id="ARBA00026068"/>
    </source>
</evidence>
<evidence type="ECO:0000256" key="1">
    <source>
        <dbReference type="ARBA" id="ARBA00004496"/>
    </source>
</evidence>
<dbReference type="GO" id="GO:0000917">
    <property type="term" value="P:division septum assembly"/>
    <property type="evidence" value="ECO:0007669"/>
    <property type="project" value="UniProtKB-KW"/>
</dbReference>
<dbReference type="STRING" id="225324.SAMN02745126_00728"/>
<comment type="function">
    <text evidence="7">Activator of cell division through the inhibition of FtsZ GTPase activity, therefore promoting FtsZ assembly into bundles of protofilaments necessary for the formation of the division Z ring. It is recruited early at mid-cell but it is not essential for cell division.</text>
</comment>
<evidence type="ECO:0000256" key="6">
    <source>
        <dbReference type="ARBA" id="ARBA00023306"/>
    </source>
</evidence>
<dbReference type="AlphaFoldDB" id="A0A1T4K5L8"/>
<organism evidence="10 11">
    <name type="scientific">Enhydrobacter aerosaccus</name>
    <dbReference type="NCBI Taxonomy" id="225324"/>
    <lineage>
        <taxon>Bacteria</taxon>
        <taxon>Pseudomonadati</taxon>
        <taxon>Pseudomonadota</taxon>
        <taxon>Alphaproteobacteria</taxon>
        <taxon>Hyphomicrobiales</taxon>
        <taxon>Enhydrobacter</taxon>
    </lineage>
</organism>
<evidence type="ECO:0000256" key="5">
    <source>
        <dbReference type="ARBA" id="ARBA00023210"/>
    </source>
</evidence>
<keyword evidence="11" id="KW-1185">Reference proteome</keyword>
<dbReference type="InterPro" id="IPR042233">
    <property type="entry name" value="Cell_div_ZapA_N"/>
</dbReference>
<accession>A0A1T4K5L8</accession>
<evidence type="ECO:0000256" key="3">
    <source>
        <dbReference type="ARBA" id="ARBA00022490"/>
    </source>
</evidence>
<keyword evidence="5" id="KW-0717">Septation</keyword>
<dbReference type="GO" id="GO:0043093">
    <property type="term" value="P:FtsZ-dependent cytokinesis"/>
    <property type="evidence" value="ECO:0007669"/>
    <property type="project" value="TreeGrafter"/>
</dbReference>
<keyword evidence="6" id="KW-0131">Cell cycle</keyword>
<dbReference type="GO" id="GO:0030428">
    <property type="term" value="C:cell septum"/>
    <property type="evidence" value="ECO:0007669"/>
    <property type="project" value="TreeGrafter"/>
</dbReference>
<protein>
    <recommendedName>
        <fullName evidence="2">Cell division protein ZapA</fullName>
    </recommendedName>
    <alternativeName>
        <fullName evidence="9">Z ring-associated protein ZapA</fullName>
    </alternativeName>
</protein>